<reference evidence="5" key="1">
    <citation type="journal article" date="2016" name="Nat. Commun.">
        <title>The Gonium pectorale genome demonstrates co-option of cell cycle regulation during the evolution of multicellularity.</title>
        <authorList>
            <person name="Hanschen E.R."/>
            <person name="Marriage T.N."/>
            <person name="Ferris P.J."/>
            <person name="Hamaji T."/>
            <person name="Toyoda A."/>
            <person name="Fujiyama A."/>
            <person name="Neme R."/>
            <person name="Noguchi H."/>
            <person name="Minakuchi Y."/>
            <person name="Suzuki M."/>
            <person name="Kawai-Toyooka H."/>
            <person name="Smith D.R."/>
            <person name="Sparks H."/>
            <person name="Anderson J."/>
            <person name="Bakaric R."/>
            <person name="Luria V."/>
            <person name="Karger A."/>
            <person name="Kirschner M.W."/>
            <person name="Durand P.M."/>
            <person name="Michod R.E."/>
            <person name="Nozaki H."/>
            <person name="Olson B.J."/>
        </authorList>
    </citation>
    <scope>NUCLEOTIDE SEQUENCE [LARGE SCALE GENOMIC DNA]</scope>
    <source>
        <strain evidence="5">NIES-2863</strain>
    </source>
</reference>
<gene>
    <name evidence="4" type="ORF">GPECTOR_346g94</name>
</gene>
<dbReference type="SMART" id="SM00248">
    <property type="entry name" value="ANK"/>
    <property type="match status" value="1"/>
</dbReference>
<comment type="caution">
    <text evidence="4">The sequence shown here is derived from an EMBL/GenBank/DDBJ whole genome shotgun (WGS) entry which is preliminary data.</text>
</comment>
<organism evidence="4 5">
    <name type="scientific">Gonium pectorale</name>
    <name type="common">Green alga</name>
    <dbReference type="NCBI Taxonomy" id="33097"/>
    <lineage>
        <taxon>Eukaryota</taxon>
        <taxon>Viridiplantae</taxon>
        <taxon>Chlorophyta</taxon>
        <taxon>core chlorophytes</taxon>
        <taxon>Chlorophyceae</taxon>
        <taxon>CS clade</taxon>
        <taxon>Chlamydomonadales</taxon>
        <taxon>Volvocaceae</taxon>
        <taxon>Gonium</taxon>
    </lineage>
</organism>
<keyword evidence="2" id="KW-0040">ANK repeat</keyword>
<dbReference type="PANTHER" id="PTHR47679">
    <property type="entry name" value="PROTEIN TORNADO 1"/>
    <property type="match status" value="1"/>
</dbReference>
<dbReference type="InterPro" id="IPR002110">
    <property type="entry name" value="Ankyrin_rpt"/>
</dbReference>
<dbReference type="EMBL" id="LSYV01000344">
    <property type="protein sequence ID" value="KXZ41641.1"/>
    <property type="molecule type" value="Genomic_DNA"/>
</dbReference>
<dbReference type="PROSITE" id="PS50297">
    <property type="entry name" value="ANK_REP_REGION"/>
    <property type="match status" value="1"/>
</dbReference>
<evidence type="ECO:0000259" key="3">
    <source>
        <dbReference type="Pfam" id="PF16095"/>
    </source>
</evidence>
<dbReference type="SUPFAM" id="SSF52540">
    <property type="entry name" value="P-loop containing nucleoside triphosphate hydrolases"/>
    <property type="match status" value="1"/>
</dbReference>
<evidence type="ECO:0000256" key="2">
    <source>
        <dbReference type="PROSITE-ProRule" id="PRU00023"/>
    </source>
</evidence>
<dbReference type="Pfam" id="PF00023">
    <property type="entry name" value="Ank"/>
    <property type="match status" value="1"/>
</dbReference>
<dbReference type="Pfam" id="PF08477">
    <property type="entry name" value="Roc"/>
    <property type="match status" value="1"/>
</dbReference>
<keyword evidence="1" id="KW-0677">Repeat</keyword>
<proteinExistence type="predicted"/>
<keyword evidence="5" id="KW-1185">Reference proteome</keyword>
<name>A0A150FVJ7_GONPE</name>
<dbReference type="Gene3D" id="3.40.50.300">
    <property type="entry name" value="P-loop containing nucleotide triphosphate hydrolases"/>
    <property type="match status" value="1"/>
</dbReference>
<dbReference type="InterPro" id="IPR036770">
    <property type="entry name" value="Ankyrin_rpt-contain_sf"/>
</dbReference>
<evidence type="ECO:0000256" key="1">
    <source>
        <dbReference type="ARBA" id="ARBA00022737"/>
    </source>
</evidence>
<dbReference type="Pfam" id="PF16095">
    <property type="entry name" value="COR-A"/>
    <property type="match status" value="1"/>
</dbReference>
<dbReference type="PANTHER" id="PTHR47679:SF2">
    <property type="entry name" value="C-TERMINAL OF ROC (COR) DOMAIN-CONTAINING PROTEIN"/>
    <property type="match status" value="1"/>
</dbReference>
<dbReference type="PROSITE" id="PS50088">
    <property type="entry name" value="ANK_REPEAT"/>
    <property type="match status" value="1"/>
</dbReference>
<dbReference type="Proteomes" id="UP000075714">
    <property type="component" value="Unassembled WGS sequence"/>
</dbReference>
<feature type="domain" description="COR" evidence="3">
    <location>
        <begin position="191"/>
        <end position="322"/>
    </location>
</feature>
<feature type="repeat" description="ANK" evidence="2">
    <location>
        <begin position="3"/>
        <end position="35"/>
    </location>
</feature>
<dbReference type="InterPro" id="IPR027417">
    <property type="entry name" value="P-loop_NTPase"/>
</dbReference>
<dbReference type="InterPro" id="IPR032171">
    <property type="entry name" value="COR-A"/>
</dbReference>
<dbReference type="AlphaFoldDB" id="A0A150FVJ7"/>
<accession>A0A150FVJ7</accession>
<dbReference type="OrthoDB" id="25620at2759"/>
<evidence type="ECO:0000313" key="4">
    <source>
        <dbReference type="EMBL" id="KXZ41641.1"/>
    </source>
</evidence>
<dbReference type="Gene3D" id="1.25.40.20">
    <property type="entry name" value="Ankyrin repeat-containing domain"/>
    <property type="match status" value="1"/>
</dbReference>
<sequence>MQDGWTALYTAARYRHEEAVKALLQAGADKEAANKVAARSSLVLVGPGAAGKTTLAVRLETGKFDKDVQPTHGLLVHEWSVPECEGQPPLLFSIWDLGGQEVYWSTHAFFMVREALYVTVYNSRNKDIDCFGEYLDRVKLLVPGKAPLLVATHALEGDFKAQEPPAPVLKAHGIDANTIISVRRERKALVSAGRPPLICLDEFEDIAERVSIVAPHDLRRCMDRLTDMGELRHFSDVPGLEDVVVIDPKWLADLMAQIVTTDKTRMQNLGPNKGWTSMDALQKVVEMKCPPGTGRVIGLVRLMQHCGLVYALPSGDAVIPPMLPDRMKEPWESIRANLVEKCNSLPKDRPWGWWAAQYKYGRLLDHRLSRLLCRLLLLLPDAEVSDVWRFGALLVRPQRALMALTCTRQETSNEYTLHVAVCAPAPEVLGARVSSLLGEELGGVEVGGG</sequence>
<protein>
    <recommendedName>
        <fullName evidence="3">COR domain-containing protein</fullName>
    </recommendedName>
</protein>
<evidence type="ECO:0000313" key="5">
    <source>
        <dbReference type="Proteomes" id="UP000075714"/>
    </source>
</evidence>
<dbReference type="SUPFAM" id="SSF48403">
    <property type="entry name" value="Ankyrin repeat"/>
    <property type="match status" value="1"/>
</dbReference>